<dbReference type="EMBL" id="PQXO01001909">
    <property type="protein sequence ID" value="TGO79609.1"/>
    <property type="molecule type" value="Genomic_DNA"/>
</dbReference>
<dbReference type="CDD" id="cd01519">
    <property type="entry name" value="RHOD_HSP67B2"/>
    <property type="match status" value="1"/>
</dbReference>
<dbReference type="Proteomes" id="UP000297280">
    <property type="component" value="Unassembled WGS sequence"/>
</dbReference>
<gene>
    <name evidence="3" type="ORF">BPOR_1919g00010</name>
</gene>
<keyword evidence="1" id="KW-0808">Transferase</keyword>
<dbReference type="InterPro" id="IPR001763">
    <property type="entry name" value="Rhodanese-like_dom"/>
</dbReference>
<dbReference type="PROSITE" id="PS00683">
    <property type="entry name" value="RHODANESE_2"/>
    <property type="match status" value="1"/>
</dbReference>
<protein>
    <recommendedName>
        <fullName evidence="1">Sulfurtransferase</fullName>
    </recommendedName>
</protein>
<organism evidence="3 4">
    <name type="scientific">Botrytis porri</name>
    <dbReference type="NCBI Taxonomy" id="87229"/>
    <lineage>
        <taxon>Eukaryota</taxon>
        <taxon>Fungi</taxon>
        <taxon>Dikarya</taxon>
        <taxon>Ascomycota</taxon>
        <taxon>Pezizomycotina</taxon>
        <taxon>Leotiomycetes</taxon>
        <taxon>Helotiales</taxon>
        <taxon>Sclerotiniaceae</taxon>
        <taxon>Botrytis</taxon>
    </lineage>
</organism>
<proteinExistence type="predicted"/>
<dbReference type="GO" id="GO:0004792">
    <property type="term" value="F:thiosulfate-cyanide sulfurtransferase activity"/>
    <property type="evidence" value="ECO:0007669"/>
    <property type="project" value="InterPro"/>
</dbReference>
<sequence>MATPRVSRTLARVFQSRIGASSARCYTMSHLSTSSCRNFNKRVRDSGLMNAGFFDRESVQLSRQIRSYSQESETKSKHYTFEDIQTLTSSPHPNTHIIDVRTPLEIQQTGRIPSAVNISITTHPDAFSISEEEFEDRFGFERPGKEEECVFYCKAGVRSRAAAQIARGNGWRSVGEFEGSWGEWSEKGGAVER</sequence>
<evidence type="ECO:0000313" key="4">
    <source>
        <dbReference type="Proteomes" id="UP000297280"/>
    </source>
</evidence>
<dbReference type="Gene3D" id="3.40.250.10">
    <property type="entry name" value="Rhodanese-like domain"/>
    <property type="match status" value="1"/>
</dbReference>
<dbReference type="SUPFAM" id="SSF52821">
    <property type="entry name" value="Rhodanese/Cell cycle control phosphatase"/>
    <property type="match status" value="1"/>
</dbReference>
<dbReference type="InterPro" id="IPR001307">
    <property type="entry name" value="Thiosulphate_STrfase_CS"/>
</dbReference>
<dbReference type="PANTHER" id="PTHR44086">
    <property type="entry name" value="THIOSULFATE SULFURTRANSFERASE RDL2, MITOCHONDRIAL-RELATED"/>
    <property type="match status" value="1"/>
</dbReference>
<dbReference type="PANTHER" id="PTHR44086:SF10">
    <property type="entry name" value="THIOSULFATE SULFURTRANSFERASE_RHODANESE-LIKE DOMAIN-CONTAINING PROTEIN 3"/>
    <property type="match status" value="1"/>
</dbReference>
<comment type="caution">
    <text evidence="3">The sequence shown here is derived from an EMBL/GenBank/DDBJ whole genome shotgun (WGS) entry which is preliminary data.</text>
</comment>
<name>A0A4Z1K0C5_9HELO</name>
<dbReference type="InterPro" id="IPR036873">
    <property type="entry name" value="Rhodanese-like_dom_sf"/>
</dbReference>
<feature type="domain" description="Rhodanese" evidence="2">
    <location>
        <begin position="91"/>
        <end position="193"/>
    </location>
</feature>
<dbReference type="STRING" id="87229.A0A4Z1K0C5"/>
<keyword evidence="4" id="KW-1185">Reference proteome</keyword>
<dbReference type="Pfam" id="PF00581">
    <property type="entry name" value="Rhodanese"/>
    <property type="match status" value="1"/>
</dbReference>
<evidence type="ECO:0000259" key="2">
    <source>
        <dbReference type="PROSITE" id="PS50206"/>
    </source>
</evidence>
<accession>A0A4Z1K0C5</accession>
<dbReference type="PROSITE" id="PS50206">
    <property type="entry name" value="RHODANESE_3"/>
    <property type="match status" value="1"/>
</dbReference>
<evidence type="ECO:0000256" key="1">
    <source>
        <dbReference type="RuleBase" id="RU000507"/>
    </source>
</evidence>
<reference evidence="3 4" key="1">
    <citation type="submission" date="2017-12" db="EMBL/GenBank/DDBJ databases">
        <title>Comparative genomics of Botrytis spp.</title>
        <authorList>
            <person name="Valero-Jimenez C.A."/>
            <person name="Tapia P."/>
            <person name="Veloso J."/>
            <person name="Silva-Moreno E."/>
            <person name="Staats M."/>
            <person name="Valdes J.H."/>
            <person name="Van Kan J.A.L."/>
        </authorList>
    </citation>
    <scope>NUCLEOTIDE SEQUENCE [LARGE SCALE GENOMIC DNA]</scope>
    <source>
        <strain evidence="3 4">MUCL3349</strain>
    </source>
</reference>
<dbReference type="GO" id="GO:0005739">
    <property type="term" value="C:mitochondrion"/>
    <property type="evidence" value="ECO:0007669"/>
    <property type="project" value="TreeGrafter"/>
</dbReference>
<evidence type="ECO:0000313" key="3">
    <source>
        <dbReference type="EMBL" id="TGO79609.1"/>
    </source>
</evidence>
<dbReference type="AlphaFoldDB" id="A0A4Z1K0C5"/>
<dbReference type="SMART" id="SM00450">
    <property type="entry name" value="RHOD"/>
    <property type="match status" value="1"/>
</dbReference>